<dbReference type="GO" id="GO:0008962">
    <property type="term" value="F:phosphatidylglycerophosphatase activity"/>
    <property type="evidence" value="ECO:0007669"/>
    <property type="project" value="InterPro"/>
</dbReference>
<dbReference type="CDD" id="cd06971">
    <property type="entry name" value="PgpA"/>
    <property type="match status" value="1"/>
</dbReference>
<organism evidence="2 3">
    <name type="scientific">Thermanaeromonas toyohensis ToBE</name>
    <dbReference type="NCBI Taxonomy" id="698762"/>
    <lineage>
        <taxon>Bacteria</taxon>
        <taxon>Bacillati</taxon>
        <taxon>Bacillota</taxon>
        <taxon>Clostridia</taxon>
        <taxon>Neomoorellales</taxon>
        <taxon>Neomoorellaceae</taxon>
        <taxon>Thermanaeromonas</taxon>
    </lineage>
</organism>
<dbReference type="Gene3D" id="1.10.3760.10">
    <property type="entry name" value="PgpA-like"/>
    <property type="match status" value="1"/>
</dbReference>
<dbReference type="EMBL" id="LT838272">
    <property type="protein sequence ID" value="SMB99560.1"/>
    <property type="molecule type" value="Genomic_DNA"/>
</dbReference>
<dbReference type="Proteomes" id="UP000192569">
    <property type="component" value="Chromosome I"/>
</dbReference>
<protein>
    <submittedName>
        <fullName evidence="2">Phosphatidylglycerophosphatase A</fullName>
    </submittedName>
</protein>
<proteinExistence type="predicted"/>
<evidence type="ECO:0000313" key="2">
    <source>
        <dbReference type="EMBL" id="SMB99560.1"/>
    </source>
</evidence>
<dbReference type="AlphaFoldDB" id="A0A1W1W259"/>
<dbReference type="SUPFAM" id="SSF101307">
    <property type="entry name" value="YutG-like"/>
    <property type="match status" value="1"/>
</dbReference>
<evidence type="ECO:0000259" key="1">
    <source>
        <dbReference type="Pfam" id="PF04608"/>
    </source>
</evidence>
<dbReference type="GO" id="GO:0006629">
    <property type="term" value="P:lipid metabolic process"/>
    <property type="evidence" value="ECO:0007669"/>
    <property type="project" value="InterPro"/>
</dbReference>
<feature type="domain" description="YutG/PgpA" evidence="1">
    <location>
        <begin position="47"/>
        <end position="170"/>
    </location>
</feature>
<accession>A0A1W1W259</accession>
<keyword evidence="3" id="KW-1185">Reference proteome</keyword>
<name>A0A1W1W259_9FIRM</name>
<dbReference type="InterPro" id="IPR026038">
    <property type="entry name" value="Put_PGPase"/>
</dbReference>
<dbReference type="Pfam" id="PF04608">
    <property type="entry name" value="PgpA"/>
    <property type="match status" value="1"/>
</dbReference>
<dbReference type="PIRSF" id="PIRSF019587">
    <property type="entry name" value="PGPase"/>
    <property type="match status" value="1"/>
</dbReference>
<reference evidence="2 3" key="1">
    <citation type="submission" date="2017-04" db="EMBL/GenBank/DDBJ databases">
        <authorList>
            <person name="Afonso C.L."/>
            <person name="Miller P.J."/>
            <person name="Scott M.A."/>
            <person name="Spackman E."/>
            <person name="Goraichik I."/>
            <person name="Dimitrov K.M."/>
            <person name="Suarez D.L."/>
            <person name="Swayne D.E."/>
        </authorList>
    </citation>
    <scope>NUCLEOTIDE SEQUENCE [LARGE SCALE GENOMIC DNA]</scope>
    <source>
        <strain evidence="2 3">ToBE</strain>
    </source>
</reference>
<dbReference type="InterPro" id="IPR007686">
    <property type="entry name" value="YutG/PgpA"/>
</dbReference>
<sequence length="176" mass="19583">MGMINVAREEATPGSLKLKLKYLTVEWLERRGVTLEDMASLVYSIQKKYIPTLTLKECLESVERVLEKREVQNAVFTGLSLDEMAEKGMFAEPLSTMLRSDDSLYGIDEVLALSIVNIYGSIGLTNFGYLDKIKPGVIGKINEKKGQQVNTFLDDLVAAIVAAAAARLAHRERDKE</sequence>
<evidence type="ECO:0000313" key="3">
    <source>
        <dbReference type="Proteomes" id="UP000192569"/>
    </source>
</evidence>
<dbReference type="RefSeq" id="WP_231967817.1">
    <property type="nucleotide sequence ID" value="NZ_LT838272.1"/>
</dbReference>
<gene>
    <name evidence="2" type="ORF">SAMN00808754_2957</name>
</gene>
<dbReference type="STRING" id="698762.SAMN00808754_2957"/>
<dbReference type="InterPro" id="IPR036681">
    <property type="entry name" value="PgpA-like_sf"/>
</dbReference>